<keyword evidence="1 5" id="KW-0378">Hydrolase</keyword>
<dbReference type="STRING" id="1079859.SAMN04515674_109165"/>
<keyword evidence="6" id="KW-1185">Reference proteome</keyword>
<dbReference type="PANTHER" id="PTHR10272:SF0">
    <property type="entry name" value="PLATELET-ACTIVATING FACTOR ACETYLHYDROLASE"/>
    <property type="match status" value="1"/>
</dbReference>
<dbReference type="AlphaFoldDB" id="A0A1I5VJV5"/>
<keyword evidence="2" id="KW-0442">Lipid degradation</keyword>
<sequence length="292" mass="32341">MTIKNTEIFAGSVQLKIVEESGKISFPVLVQYPTNEPSKPTAFGPYIMDVSPDAEVLEGQYPLVIISHGNGGSHLLYRTISTHLAKNGYIVAMVEHYGNNRNNNELQNTTENLINRPRHISLTINEMLSENRFYKSIASDKIAVIGHSMGGYTALALAGGVPRTKEGLKVDVSSDDRIKAIVLLAPGTGWFMNSLDKVTIPILMLTAQYDPVTPAWNAEIVLKGVPDQSQVIFREVENAGHFSFLSPFPDAMKKPDFLPSTDPKGFDREQFHKELPVEILDFLNDKLKGDSR</sequence>
<evidence type="ECO:0000256" key="3">
    <source>
        <dbReference type="ARBA" id="ARBA00023098"/>
    </source>
</evidence>
<dbReference type="InterPro" id="IPR029058">
    <property type="entry name" value="AB_hydrolase_fold"/>
</dbReference>
<dbReference type="EMBL" id="FOXH01000009">
    <property type="protein sequence ID" value="SFQ07785.1"/>
    <property type="molecule type" value="Genomic_DNA"/>
</dbReference>
<dbReference type="InterPro" id="IPR000073">
    <property type="entry name" value="AB_hydrolase_1"/>
</dbReference>
<evidence type="ECO:0000313" key="6">
    <source>
        <dbReference type="Proteomes" id="UP000199306"/>
    </source>
</evidence>
<keyword evidence="3" id="KW-0443">Lipid metabolism</keyword>
<proteinExistence type="predicted"/>
<evidence type="ECO:0000259" key="4">
    <source>
        <dbReference type="Pfam" id="PF00561"/>
    </source>
</evidence>
<dbReference type="GO" id="GO:0003847">
    <property type="term" value="F:1-alkyl-2-acetylglycerophosphocholine esterase activity"/>
    <property type="evidence" value="ECO:0007669"/>
    <property type="project" value="TreeGrafter"/>
</dbReference>
<evidence type="ECO:0000256" key="1">
    <source>
        <dbReference type="ARBA" id="ARBA00022801"/>
    </source>
</evidence>
<dbReference type="GO" id="GO:0016042">
    <property type="term" value="P:lipid catabolic process"/>
    <property type="evidence" value="ECO:0007669"/>
    <property type="project" value="UniProtKB-KW"/>
</dbReference>
<reference evidence="5 6" key="1">
    <citation type="submission" date="2016-10" db="EMBL/GenBank/DDBJ databases">
        <authorList>
            <person name="de Groot N.N."/>
        </authorList>
    </citation>
    <scope>NUCLEOTIDE SEQUENCE [LARGE SCALE GENOMIC DNA]</scope>
    <source>
        <strain evidence="6">E92,LMG 26720,CCM 7988</strain>
    </source>
</reference>
<dbReference type="RefSeq" id="WP_092018185.1">
    <property type="nucleotide sequence ID" value="NZ_FOXH01000009.1"/>
</dbReference>
<dbReference type="InterPro" id="IPR016986">
    <property type="entry name" value="UCP031982_abhydr"/>
</dbReference>
<dbReference type="Proteomes" id="UP000199306">
    <property type="component" value="Unassembled WGS sequence"/>
</dbReference>
<evidence type="ECO:0000313" key="5">
    <source>
        <dbReference type="EMBL" id="SFQ07785.1"/>
    </source>
</evidence>
<dbReference type="OrthoDB" id="9814760at2"/>
<dbReference type="Pfam" id="PF00561">
    <property type="entry name" value="Abhydrolase_1"/>
    <property type="match status" value="1"/>
</dbReference>
<protein>
    <submittedName>
        <fullName evidence="5">Predicted dienelactone hydrolase</fullName>
    </submittedName>
</protein>
<dbReference type="PANTHER" id="PTHR10272">
    <property type="entry name" value="PLATELET-ACTIVATING FACTOR ACETYLHYDROLASE"/>
    <property type="match status" value="1"/>
</dbReference>
<feature type="domain" description="AB hydrolase-1" evidence="4">
    <location>
        <begin position="62"/>
        <end position="190"/>
    </location>
</feature>
<organism evidence="5 6">
    <name type="scientific">Pseudarcicella hirudinis</name>
    <dbReference type="NCBI Taxonomy" id="1079859"/>
    <lineage>
        <taxon>Bacteria</taxon>
        <taxon>Pseudomonadati</taxon>
        <taxon>Bacteroidota</taxon>
        <taxon>Cytophagia</taxon>
        <taxon>Cytophagales</taxon>
        <taxon>Flectobacillaceae</taxon>
        <taxon>Pseudarcicella</taxon>
    </lineage>
</organism>
<gene>
    <name evidence="5" type="ORF">SAMN04515674_109165</name>
</gene>
<dbReference type="Gene3D" id="3.40.50.1820">
    <property type="entry name" value="alpha/beta hydrolase"/>
    <property type="match status" value="1"/>
</dbReference>
<dbReference type="SUPFAM" id="SSF53474">
    <property type="entry name" value="alpha/beta-Hydrolases"/>
    <property type="match status" value="1"/>
</dbReference>
<name>A0A1I5VJV5_9BACT</name>
<evidence type="ECO:0000256" key="2">
    <source>
        <dbReference type="ARBA" id="ARBA00022963"/>
    </source>
</evidence>
<accession>A0A1I5VJV5</accession>
<dbReference type="PIRSF" id="PIRSF031982">
    <property type="entry name" value="UCP031982_abhydr"/>
    <property type="match status" value="1"/>
</dbReference>